<evidence type="ECO:0000256" key="3">
    <source>
        <dbReference type="ARBA" id="ARBA00023015"/>
    </source>
</evidence>
<evidence type="ECO:0000313" key="8">
    <source>
        <dbReference type="Proteomes" id="UP000248134"/>
    </source>
</evidence>
<evidence type="ECO:0000256" key="4">
    <source>
        <dbReference type="ARBA" id="ARBA00023125"/>
    </source>
</evidence>
<comment type="caution">
    <text evidence="7">The sequence shown here is derived from an EMBL/GenBank/DDBJ whole genome shotgun (WGS) entry which is preliminary data.</text>
</comment>
<dbReference type="InterPro" id="IPR000847">
    <property type="entry name" value="LysR_HTH_N"/>
</dbReference>
<dbReference type="InterPro" id="IPR005119">
    <property type="entry name" value="LysR_subst-bd"/>
</dbReference>
<protein>
    <submittedName>
        <fullName evidence="7">LysR family transcriptional regulator</fullName>
    </submittedName>
</protein>
<dbReference type="InterPro" id="IPR036390">
    <property type="entry name" value="WH_DNA-bd_sf"/>
</dbReference>
<proteinExistence type="inferred from homology"/>
<evidence type="ECO:0000256" key="1">
    <source>
        <dbReference type="ARBA" id="ARBA00003502"/>
    </source>
</evidence>
<dbReference type="Pfam" id="PF00126">
    <property type="entry name" value="HTH_1"/>
    <property type="match status" value="1"/>
</dbReference>
<gene>
    <name evidence="7" type="ORF">DNX69_15430</name>
</gene>
<organism evidence="7 8">
    <name type="scientific">Rhodopseudomonas palustris</name>
    <dbReference type="NCBI Taxonomy" id="1076"/>
    <lineage>
        <taxon>Bacteria</taxon>
        <taxon>Pseudomonadati</taxon>
        <taxon>Pseudomonadota</taxon>
        <taxon>Alphaproteobacteria</taxon>
        <taxon>Hyphomicrobiales</taxon>
        <taxon>Nitrobacteraceae</taxon>
        <taxon>Rhodopseudomonas</taxon>
    </lineage>
</organism>
<dbReference type="CDD" id="cd05466">
    <property type="entry name" value="PBP2_LTTR_substrate"/>
    <property type="match status" value="1"/>
</dbReference>
<accession>A0A323UT87</accession>
<dbReference type="PANTHER" id="PTHR30419:SF30">
    <property type="entry name" value="LYSR FAMILY TRANSCRIPTIONAL REGULATOR"/>
    <property type="match status" value="1"/>
</dbReference>
<dbReference type="OrthoDB" id="7840053at2"/>
<name>A0A323UT87_RHOPL</name>
<dbReference type="RefSeq" id="WP_110786834.1">
    <property type="nucleotide sequence ID" value="NZ_QKQS01000023.1"/>
</dbReference>
<evidence type="ECO:0000256" key="5">
    <source>
        <dbReference type="ARBA" id="ARBA00023163"/>
    </source>
</evidence>
<dbReference type="GO" id="GO:0005829">
    <property type="term" value="C:cytosol"/>
    <property type="evidence" value="ECO:0007669"/>
    <property type="project" value="TreeGrafter"/>
</dbReference>
<dbReference type="Proteomes" id="UP000248134">
    <property type="component" value="Unassembled WGS sequence"/>
</dbReference>
<keyword evidence="5" id="KW-0804">Transcription</keyword>
<dbReference type="GO" id="GO:0003677">
    <property type="term" value="F:DNA binding"/>
    <property type="evidence" value="ECO:0007669"/>
    <property type="project" value="UniProtKB-KW"/>
</dbReference>
<evidence type="ECO:0000259" key="6">
    <source>
        <dbReference type="PROSITE" id="PS50931"/>
    </source>
</evidence>
<dbReference type="Pfam" id="PF03466">
    <property type="entry name" value="LysR_substrate"/>
    <property type="match status" value="1"/>
</dbReference>
<comment type="similarity">
    <text evidence="2">Belongs to the LysR transcriptional regulatory family.</text>
</comment>
<dbReference type="PROSITE" id="PS50931">
    <property type="entry name" value="HTH_LYSR"/>
    <property type="match status" value="1"/>
</dbReference>
<dbReference type="InterPro" id="IPR036388">
    <property type="entry name" value="WH-like_DNA-bd_sf"/>
</dbReference>
<feature type="domain" description="HTH lysR-type" evidence="6">
    <location>
        <begin position="3"/>
        <end position="60"/>
    </location>
</feature>
<evidence type="ECO:0000256" key="2">
    <source>
        <dbReference type="ARBA" id="ARBA00009437"/>
    </source>
</evidence>
<dbReference type="InterPro" id="IPR050950">
    <property type="entry name" value="HTH-type_LysR_regulators"/>
</dbReference>
<dbReference type="Gene3D" id="1.10.10.10">
    <property type="entry name" value="Winged helix-like DNA-binding domain superfamily/Winged helix DNA-binding domain"/>
    <property type="match status" value="1"/>
</dbReference>
<dbReference type="EMBL" id="QKQS01000023">
    <property type="protein sequence ID" value="PZA10738.1"/>
    <property type="molecule type" value="Genomic_DNA"/>
</dbReference>
<dbReference type="SUPFAM" id="SSF53850">
    <property type="entry name" value="Periplasmic binding protein-like II"/>
    <property type="match status" value="1"/>
</dbReference>
<evidence type="ECO:0000313" key="7">
    <source>
        <dbReference type="EMBL" id="PZA10738.1"/>
    </source>
</evidence>
<dbReference type="GO" id="GO:0003700">
    <property type="term" value="F:DNA-binding transcription factor activity"/>
    <property type="evidence" value="ECO:0007669"/>
    <property type="project" value="InterPro"/>
</dbReference>
<reference evidence="7 8" key="1">
    <citation type="submission" date="2018-06" db="EMBL/GenBank/DDBJ databases">
        <title>Draft Whole-Genome Sequence of the purple photosynthetic bacterium Rhodospeudomonas palustris XCP.</title>
        <authorList>
            <person name="Rayyan A."/>
            <person name="Meyer T.E."/>
            <person name="Kyndt J.A."/>
        </authorList>
    </citation>
    <scope>NUCLEOTIDE SEQUENCE [LARGE SCALE GENOMIC DNA]</scope>
    <source>
        <strain evidence="7 8">XCP</strain>
    </source>
</reference>
<dbReference type="PRINTS" id="PR00039">
    <property type="entry name" value="HTHLYSR"/>
</dbReference>
<dbReference type="Gene3D" id="3.40.190.290">
    <property type="match status" value="1"/>
</dbReference>
<keyword evidence="3" id="KW-0805">Transcription regulation</keyword>
<dbReference type="AlphaFoldDB" id="A0A323UT87"/>
<dbReference type="PANTHER" id="PTHR30419">
    <property type="entry name" value="HTH-TYPE TRANSCRIPTIONAL REGULATOR YBHD"/>
    <property type="match status" value="1"/>
</dbReference>
<comment type="function">
    <text evidence="1">NodD regulates the expression of the nodABCFE genes which encode other nodulation proteins. NodD is also a negative regulator of its own expression. Binds flavonoids as inducers.</text>
</comment>
<sequence>MALTSARIRAVNAVFDAGSFAAAARRIGVSQSAVAQSVRELETEFGVTLFERHGANLIPTSLCRQLYGTTSRMQAIETDALSILSQREELAGGELRVGLGNSMPGMALIATFKQMYPKVQVAIEIGSWSAIVAAVVDQRVDIGVLPDVPADRRFRREICLEQRVVALCHPNHPLKKKPQLSITELMRYPLVFRTRDSSTQRAVDRAFRAAGLRPVPSIVVNTREGMLEAVANHLGVGFMWEHGSSRVDRIAKVPIAELDAESPECIFALAGKKGRLVELFFLANGAHSPPRE</sequence>
<keyword evidence="4" id="KW-0238">DNA-binding</keyword>
<dbReference type="SUPFAM" id="SSF46785">
    <property type="entry name" value="Winged helix' DNA-binding domain"/>
    <property type="match status" value="1"/>
</dbReference>